<accession>A0A6C0I363</accession>
<evidence type="ECO:0000256" key="1">
    <source>
        <dbReference type="SAM" id="MobiDB-lite"/>
    </source>
</evidence>
<evidence type="ECO:0000313" key="2">
    <source>
        <dbReference type="EMBL" id="QHT86583.1"/>
    </source>
</evidence>
<dbReference type="AlphaFoldDB" id="A0A6C0I363"/>
<name>A0A6C0I363_9ZZZZ</name>
<feature type="compositionally biased region" description="Low complexity" evidence="1">
    <location>
        <begin position="65"/>
        <end position="75"/>
    </location>
</feature>
<feature type="region of interest" description="Disordered" evidence="1">
    <location>
        <begin position="65"/>
        <end position="90"/>
    </location>
</feature>
<proteinExistence type="predicted"/>
<sequence>MASGSITDIYQQIDDLDNVKSVRELLAKLKPILAELAYYSVTGDGAVMEMRENWHTTFTNYIREGVGSNSENTTGTGVGGNGIGDNAIAPSTRRDVYQRPAFYQGTAQQPRREQLPTSLDAIMKGTHMSFKS</sequence>
<protein>
    <submittedName>
        <fullName evidence="2">Uncharacterized protein</fullName>
    </submittedName>
</protein>
<reference evidence="2" key="1">
    <citation type="journal article" date="2020" name="Nature">
        <title>Giant virus diversity and host interactions through global metagenomics.</title>
        <authorList>
            <person name="Schulz F."/>
            <person name="Roux S."/>
            <person name="Paez-Espino D."/>
            <person name="Jungbluth S."/>
            <person name="Walsh D.A."/>
            <person name="Denef V.J."/>
            <person name="McMahon K.D."/>
            <person name="Konstantinidis K.T."/>
            <person name="Eloe-Fadrosh E.A."/>
            <person name="Kyrpides N.C."/>
            <person name="Woyke T."/>
        </authorList>
    </citation>
    <scope>NUCLEOTIDE SEQUENCE</scope>
    <source>
        <strain evidence="2">GVMAG-M-3300023184-186</strain>
    </source>
</reference>
<dbReference type="EMBL" id="MN740072">
    <property type="protein sequence ID" value="QHT86583.1"/>
    <property type="molecule type" value="Genomic_DNA"/>
</dbReference>
<organism evidence="2">
    <name type="scientific">viral metagenome</name>
    <dbReference type="NCBI Taxonomy" id="1070528"/>
    <lineage>
        <taxon>unclassified sequences</taxon>
        <taxon>metagenomes</taxon>
        <taxon>organismal metagenomes</taxon>
    </lineage>
</organism>